<protein>
    <recommendedName>
        <fullName evidence="3">HAT C-terminal dimerisation domain-containing protein</fullName>
    </recommendedName>
</protein>
<dbReference type="AlphaFoldDB" id="A0ABD1JD24"/>
<organism evidence="1 2">
    <name type="scientific">Coilia grayii</name>
    <name type="common">Gray's grenadier anchovy</name>
    <dbReference type="NCBI Taxonomy" id="363190"/>
    <lineage>
        <taxon>Eukaryota</taxon>
        <taxon>Metazoa</taxon>
        <taxon>Chordata</taxon>
        <taxon>Craniata</taxon>
        <taxon>Vertebrata</taxon>
        <taxon>Euteleostomi</taxon>
        <taxon>Actinopterygii</taxon>
        <taxon>Neopterygii</taxon>
        <taxon>Teleostei</taxon>
        <taxon>Clupei</taxon>
        <taxon>Clupeiformes</taxon>
        <taxon>Clupeoidei</taxon>
        <taxon>Engraulidae</taxon>
        <taxon>Coilinae</taxon>
        <taxon>Coilia</taxon>
    </lineage>
</organism>
<sequence length="270" mass="31105">MRGSKSGLETRIRQKHWGTRVIIVHNAAKTFAAPVWNFLGALFTDIHTDNLWASDQLDYLKIICEFLDVPATNPPRFISHRWLSAYDVGLSTKRMLPALRILYCGFMKKQDQDVYKEVLQDMYREHEHGDPNYNVDPNLANYEDGDDIVKWWAHVISLGKYPALTQVIRGALSIFHGPLVESSFSLMGDVIDKKSANMMIPTFNAVQTVKYTLRSRSRTGITMFKREDVKFGPVDKIVSRNIRATGKKDKSFREKRFEERKNRQSMAACL</sequence>
<proteinExistence type="predicted"/>
<evidence type="ECO:0000313" key="2">
    <source>
        <dbReference type="Proteomes" id="UP001591681"/>
    </source>
</evidence>
<gene>
    <name evidence="1" type="ORF">ACEWY4_020572</name>
</gene>
<accession>A0ABD1JD24</accession>
<reference evidence="1 2" key="1">
    <citation type="submission" date="2024-09" db="EMBL/GenBank/DDBJ databases">
        <title>A chromosome-level genome assembly of Gray's grenadier anchovy, Coilia grayii.</title>
        <authorList>
            <person name="Fu Z."/>
        </authorList>
    </citation>
    <scope>NUCLEOTIDE SEQUENCE [LARGE SCALE GENOMIC DNA]</scope>
    <source>
        <strain evidence="1">G4</strain>
        <tissue evidence="1">Muscle</tissue>
    </source>
</reference>
<dbReference type="EMBL" id="JBHFQA010000017">
    <property type="protein sequence ID" value="KAL2085054.1"/>
    <property type="molecule type" value="Genomic_DNA"/>
</dbReference>
<evidence type="ECO:0000313" key="1">
    <source>
        <dbReference type="EMBL" id="KAL2085054.1"/>
    </source>
</evidence>
<dbReference type="Proteomes" id="UP001591681">
    <property type="component" value="Unassembled WGS sequence"/>
</dbReference>
<comment type="caution">
    <text evidence="1">The sequence shown here is derived from an EMBL/GenBank/DDBJ whole genome shotgun (WGS) entry which is preliminary data.</text>
</comment>
<name>A0ABD1JD24_9TELE</name>
<keyword evidence="2" id="KW-1185">Reference proteome</keyword>
<evidence type="ECO:0008006" key="3">
    <source>
        <dbReference type="Google" id="ProtNLM"/>
    </source>
</evidence>